<feature type="compositionally biased region" description="Basic and acidic residues" evidence="1">
    <location>
        <begin position="135"/>
        <end position="149"/>
    </location>
</feature>
<evidence type="ECO:0000313" key="3">
    <source>
        <dbReference type="EMBL" id="RUP43286.1"/>
    </source>
</evidence>
<comment type="caution">
    <text evidence="3">The sequence shown here is derived from an EMBL/GenBank/DDBJ whole genome shotgun (WGS) entry which is preliminary data.</text>
</comment>
<organism evidence="3 4">
    <name type="scientific">Jimgerdemannia flammicorona</name>
    <dbReference type="NCBI Taxonomy" id="994334"/>
    <lineage>
        <taxon>Eukaryota</taxon>
        <taxon>Fungi</taxon>
        <taxon>Fungi incertae sedis</taxon>
        <taxon>Mucoromycota</taxon>
        <taxon>Mucoromycotina</taxon>
        <taxon>Endogonomycetes</taxon>
        <taxon>Endogonales</taxon>
        <taxon>Endogonaceae</taxon>
        <taxon>Jimgerdemannia</taxon>
    </lineage>
</organism>
<name>A0A433CXI2_9FUNG</name>
<reference evidence="3 4" key="1">
    <citation type="journal article" date="2018" name="New Phytol.">
        <title>Phylogenomics of Endogonaceae and evolution of mycorrhizas within Mucoromycota.</title>
        <authorList>
            <person name="Chang Y."/>
            <person name="Desiro A."/>
            <person name="Na H."/>
            <person name="Sandor L."/>
            <person name="Lipzen A."/>
            <person name="Clum A."/>
            <person name="Barry K."/>
            <person name="Grigoriev I.V."/>
            <person name="Martin F.M."/>
            <person name="Stajich J.E."/>
            <person name="Smith M.E."/>
            <person name="Bonito G."/>
            <person name="Spatafora J.W."/>
        </authorList>
    </citation>
    <scope>NUCLEOTIDE SEQUENCE [LARGE SCALE GENOMIC DNA]</scope>
    <source>
        <strain evidence="3 4">GMNB39</strain>
    </source>
</reference>
<proteinExistence type="predicted"/>
<keyword evidence="4" id="KW-1185">Reference proteome</keyword>
<evidence type="ECO:0000256" key="1">
    <source>
        <dbReference type="SAM" id="MobiDB-lite"/>
    </source>
</evidence>
<dbReference type="Pfam" id="PF01814">
    <property type="entry name" value="Hemerythrin"/>
    <property type="match status" value="1"/>
</dbReference>
<dbReference type="EMBL" id="RBNI01011340">
    <property type="protein sequence ID" value="RUP43286.1"/>
    <property type="molecule type" value="Genomic_DNA"/>
</dbReference>
<feature type="domain" description="Hemerythrin-like" evidence="2">
    <location>
        <begin position="17"/>
        <end position="129"/>
    </location>
</feature>
<dbReference type="PANTHER" id="PTHR35585">
    <property type="entry name" value="HHE DOMAIN PROTEIN (AFU_ORTHOLOGUE AFUA_4G00730)"/>
    <property type="match status" value="1"/>
</dbReference>
<evidence type="ECO:0000313" key="4">
    <source>
        <dbReference type="Proteomes" id="UP000268093"/>
    </source>
</evidence>
<feature type="region of interest" description="Disordered" evidence="1">
    <location>
        <begin position="121"/>
        <end position="157"/>
    </location>
</feature>
<dbReference type="PANTHER" id="PTHR35585:SF1">
    <property type="entry name" value="HHE DOMAIN PROTEIN (AFU_ORTHOLOGUE AFUA_4G00730)"/>
    <property type="match status" value="1"/>
</dbReference>
<protein>
    <recommendedName>
        <fullName evidence="2">Hemerythrin-like domain-containing protein</fullName>
    </recommendedName>
</protein>
<dbReference type="Gene3D" id="1.20.120.520">
    <property type="entry name" value="nmb1532 protein domain like"/>
    <property type="match status" value="1"/>
</dbReference>
<dbReference type="InterPro" id="IPR012312">
    <property type="entry name" value="Hemerythrin-like"/>
</dbReference>
<sequence length="157" mass="18296">MTAFETTAALDPEDVTVLIKGDHDSVRDLYNRYKNVTDPDEKTKICNEIIREIAVHLATEEIVVYPVIEKEFDGGKSLAEKSRNEHQVVRDLLYEIDNMSQDDPAFNGKLSCFSEFDHHSTEEEQQHLPHLRKTLTNDKRQELGREYNKTKKFFPTR</sequence>
<dbReference type="OrthoDB" id="9983919at2759"/>
<dbReference type="Proteomes" id="UP000268093">
    <property type="component" value="Unassembled WGS sequence"/>
</dbReference>
<gene>
    <name evidence="3" type="ORF">BC936DRAFT_137390</name>
</gene>
<dbReference type="AlphaFoldDB" id="A0A433CXI2"/>
<accession>A0A433CXI2</accession>
<evidence type="ECO:0000259" key="2">
    <source>
        <dbReference type="Pfam" id="PF01814"/>
    </source>
</evidence>